<dbReference type="AlphaFoldDB" id="A0A645D614"/>
<accession>A0A645D614</accession>
<evidence type="ECO:0000313" key="2">
    <source>
        <dbReference type="EMBL" id="MPM84403.1"/>
    </source>
</evidence>
<protein>
    <submittedName>
        <fullName evidence="2">Uncharacterized protein</fullName>
    </submittedName>
</protein>
<proteinExistence type="predicted"/>
<sequence>MDDHALLHAGKARGDTHLITYQWFSKKGHYNSQGTCHQKSQVGNAAKEGPGRALPLPCEHLSEDGNKGHGQRAAGDKSKEQIGHVVGHIEGIEFSRKTELTGNEHLAQDGQ</sequence>
<comment type="caution">
    <text evidence="2">The sequence shown here is derived from an EMBL/GenBank/DDBJ whole genome shotgun (WGS) entry which is preliminary data.</text>
</comment>
<name>A0A645D614_9ZZZZ</name>
<organism evidence="2">
    <name type="scientific">bioreactor metagenome</name>
    <dbReference type="NCBI Taxonomy" id="1076179"/>
    <lineage>
        <taxon>unclassified sequences</taxon>
        <taxon>metagenomes</taxon>
        <taxon>ecological metagenomes</taxon>
    </lineage>
</organism>
<gene>
    <name evidence="2" type="ORF">SDC9_131474</name>
</gene>
<feature type="compositionally biased region" description="Polar residues" evidence="1">
    <location>
        <begin position="30"/>
        <end position="43"/>
    </location>
</feature>
<feature type="region of interest" description="Disordered" evidence="1">
    <location>
        <begin position="30"/>
        <end position="53"/>
    </location>
</feature>
<evidence type="ECO:0000256" key="1">
    <source>
        <dbReference type="SAM" id="MobiDB-lite"/>
    </source>
</evidence>
<dbReference type="EMBL" id="VSSQ01032962">
    <property type="protein sequence ID" value="MPM84403.1"/>
    <property type="molecule type" value="Genomic_DNA"/>
</dbReference>
<reference evidence="2" key="1">
    <citation type="submission" date="2019-08" db="EMBL/GenBank/DDBJ databases">
        <authorList>
            <person name="Kucharzyk K."/>
            <person name="Murdoch R.W."/>
            <person name="Higgins S."/>
            <person name="Loffler F."/>
        </authorList>
    </citation>
    <scope>NUCLEOTIDE SEQUENCE</scope>
</reference>